<evidence type="ECO:0000259" key="1">
    <source>
        <dbReference type="Pfam" id="PF17131"/>
    </source>
</evidence>
<name>M1PU14_DESSD</name>
<dbReference type="OrthoDB" id="357718at2"/>
<evidence type="ECO:0000313" key="3">
    <source>
        <dbReference type="Proteomes" id="UP000011721"/>
    </source>
</evidence>
<evidence type="ECO:0000313" key="2">
    <source>
        <dbReference type="EMBL" id="AGF79831.1"/>
    </source>
</evidence>
<accession>M1PU14</accession>
<dbReference type="InterPro" id="IPR033399">
    <property type="entry name" value="TP_0789-like"/>
</dbReference>
<proteinExistence type="predicted"/>
<dbReference type="EMBL" id="CP003985">
    <property type="protein sequence ID" value="AGF79831.1"/>
    <property type="molecule type" value="Genomic_DNA"/>
</dbReference>
<keyword evidence="3" id="KW-1185">Reference proteome</keyword>
<dbReference type="Gene3D" id="2.50.20.10">
    <property type="entry name" value="Lipoprotein localisation LolA/LolB/LppX"/>
    <property type="match status" value="1"/>
</dbReference>
<sequence>MRFLRADHLHVKAIFFAGVVLLFAAECRAESVEDVIKKVVDNLNGKSAVMEISMTVKTRRTERTMKMESYSIGQKKSFIKVLYPGKDAGITFLKVDNSMWQYVPRIEKVIKIPASMMLQSWMGSDFSNDDLVKESSLYDDYNHSLISETDREYIVDLHPKPDAAVVWGKIRMSVSKEYYLPTKVLYFGEELNLVRELVYKDVQPYGDRFYPALWIMTPKSADKEGHETRISVSSAVFDSEVDEDYFTKRALKRFSK</sequence>
<protein>
    <recommendedName>
        <fullName evidence="1">Uncharacterized protein TP-0789 domain-containing protein</fullName>
    </recommendedName>
</protein>
<dbReference type="KEGG" id="dsf:UWK_03304"/>
<dbReference type="HOGENOM" id="CLU_074356_2_0_7"/>
<dbReference type="AlphaFoldDB" id="M1PU14"/>
<organism evidence="2 3">
    <name type="scientific">Desulfocapsa sulfexigens (strain DSM 10523 / SB164P1)</name>
    <dbReference type="NCBI Taxonomy" id="1167006"/>
    <lineage>
        <taxon>Bacteria</taxon>
        <taxon>Pseudomonadati</taxon>
        <taxon>Thermodesulfobacteriota</taxon>
        <taxon>Desulfobulbia</taxon>
        <taxon>Desulfobulbales</taxon>
        <taxon>Desulfocapsaceae</taxon>
        <taxon>Desulfocapsa</taxon>
    </lineage>
</organism>
<dbReference type="CDD" id="cd16329">
    <property type="entry name" value="LolA_like"/>
    <property type="match status" value="1"/>
</dbReference>
<reference evidence="3" key="1">
    <citation type="journal article" date="2013" name="Stand. Genomic Sci.">
        <title>Complete genome sequence of Desulfocapsa sulfexigens, a marine deltaproteobacterium specialized in disproportionating inorganic sulfur compounds.</title>
        <authorList>
            <person name="Finster K.W."/>
            <person name="Kjeldsen K.U."/>
            <person name="Kube M."/>
            <person name="Reinhardt R."/>
            <person name="Mussmann M."/>
            <person name="Amann R."/>
            <person name="Schreiber L."/>
        </authorList>
    </citation>
    <scope>NUCLEOTIDE SEQUENCE [LARGE SCALE GENOMIC DNA]</scope>
    <source>
        <strain evidence="3">DSM 10523 / SB164P1</strain>
    </source>
</reference>
<gene>
    <name evidence="2" type="ordered locus">UWK_03304</name>
</gene>
<dbReference type="Proteomes" id="UP000011721">
    <property type="component" value="Chromosome"/>
</dbReference>
<dbReference type="STRING" id="1167006.UWK_03304"/>
<dbReference type="eggNOG" id="COG2834">
    <property type="taxonomic scope" value="Bacteria"/>
</dbReference>
<dbReference type="Pfam" id="PF17131">
    <property type="entry name" value="LolA_like"/>
    <property type="match status" value="1"/>
</dbReference>
<feature type="domain" description="Uncharacterized protein TP-0789" evidence="1">
    <location>
        <begin position="73"/>
        <end position="253"/>
    </location>
</feature>
<dbReference type="RefSeq" id="WP_015405515.1">
    <property type="nucleotide sequence ID" value="NC_020304.1"/>
</dbReference>